<dbReference type="Pfam" id="PF00294">
    <property type="entry name" value="PfkB"/>
    <property type="match status" value="1"/>
</dbReference>
<sequence>MAKKVVSLGEILMRLTPPNYERFLQAKSFDINYGGAEANVALELASLGLDSYFVTQLPNNDIGKSAENYLRSYGVKTDYINFEGDKLGAYFFEKGLSLRPSKVIYDRKHSAICDVNIDNFDFDKIFEGADWFHISGITPVLSKECAELTKLAMKKAKEKKLKISLDLNYRSQLATIEDYEEIMEELLPNVDLCIGWLSSIEGCSGEHKIADFATEKFDENKFLNIFSKMSKKYNIKYVATTLRENFSASKNAISAIIYEGNKIYKSHRYEFDILDRVGSGDAFAAGLIYGLINDENIEKSLNIAVASAVLKHTINGDCNITNINEITSIIDGKTSGSVQR</sequence>
<dbReference type="PANTHER" id="PTHR43320:SF2">
    <property type="entry name" value="2-DEHYDRO-3-DEOXYGLUCONOKINASE_2-DEHYDRO-3-DEOXYGALACTONOKINASE"/>
    <property type="match status" value="1"/>
</dbReference>
<evidence type="ECO:0000256" key="3">
    <source>
        <dbReference type="ARBA" id="ARBA00022777"/>
    </source>
</evidence>
<gene>
    <name evidence="5" type="ORF">J2Z53_001803</name>
</gene>
<dbReference type="Gene3D" id="3.40.1190.20">
    <property type="match status" value="1"/>
</dbReference>
<keyword evidence="6" id="KW-1185">Reference proteome</keyword>
<dbReference type="EC" id="2.7.1.45" evidence="5"/>
<organism evidence="5 6">
    <name type="scientific">Clostridium moniliforme</name>
    <dbReference type="NCBI Taxonomy" id="39489"/>
    <lineage>
        <taxon>Bacteria</taxon>
        <taxon>Bacillati</taxon>
        <taxon>Bacillota</taxon>
        <taxon>Clostridia</taxon>
        <taxon>Eubacteriales</taxon>
        <taxon>Clostridiaceae</taxon>
        <taxon>Clostridium</taxon>
    </lineage>
</organism>
<evidence type="ECO:0000313" key="5">
    <source>
        <dbReference type="EMBL" id="MBP1890213.1"/>
    </source>
</evidence>
<dbReference type="InterPro" id="IPR052700">
    <property type="entry name" value="Carb_kinase_PfkB-like"/>
</dbReference>
<dbReference type="GO" id="GO:0008673">
    <property type="term" value="F:2-dehydro-3-deoxygluconokinase activity"/>
    <property type="evidence" value="ECO:0007669"/>
    <property type="project" value="UniProtKB-EC"/>
</dbReference>
<dbReference type="SUPFAM" id="SSF53613">
    <property type="entry name" value="Ribokinase-like"/>
    <property type="match status" value="1"/>
</dbReference>
<dbReference type="InterPro" id="IPR029056">
    <property type="entry name" value="Ribokinase-like"/>
</dbReference>
<evidence type="ECO:0000259" key="4">
    <source>
        <dbReference type="Pfam" id="PF00294"/>
    </source>
</evidence>
<dbReference type="Proteomes" id="UP000783390">
    <property type="component" value="Unassembled WGS sequence"/>
</dbReference>
<dbReference type="PANTHER" id="PTHR43320">
    <property type="entry name" value="SUGAR KINASE"/>
    <property type="match status" value="1"/>
</dbReference>
<keyword evidence="2 5" id="KW-0808">Transferase</keyword>
<comment type="similarity">
    <text evidence="1">Belongs to the carbohydrate kinase PfkB family.</text>
</comment>
<dbReference type="RefSeq" id="WP_209797141.1">
    <property type="nucleotide sequence ID" value="NZ_JAGGJZ010000005.1"/>
</dbReference>
<evidence type="ECO:0000256" key="1">
    <source>
        <dbReference type="ARBA" id="ARBA00010688"/>
    </source>
</evidence>
<dbReference type="EMBL" id="JAGGJZ010000005">
    <property type="protein sequence ID" value="MBP1890213.1"/>
    <property type="molecule type" value="Genomic_DNA"/>
</dbReference>
<reference evidence="5 6" key="1">
    <citation type="submission" date="2021-03" db="EMBL/GenBank/DDBJ databases">
        <title>Genomic Encyclopedia of Type Strains, Phase IV (KMG-IV): sequencing the most valuable type-strain genomes for metagenomic binning, comparative biology and taxonomic classification.</title>
        <authorList>
            <person name="Goeker M."/>
        </authorList>
    </citation>
    <scope>NUCLEOTIDE SEQUENCE [LARGE SCALE GENOMIC DNA]</scope>
    <source>
        <strain evidence="5 6">DSM 3984</strain>
    </source>
</reference>
<accession>A0ABS4F1S5</accession>
<dbReference type="InterPro" id="IPR011611">
    <property type="entry name" value="PfkB_dom"/>
</dbReference>
<protein>
    <submittedName>
        <fullName evidence="5">2-dehydro-3-deoxygluconokinase</fullName>
        <ecNumber evidence="5">2.7.1.45</ecNumber>
    </submittedName>
</protein>
<keyword evidence="3" id="KW-0418">Kinase</keyword>
<feature type="domain" description="Carbohydrate kinase PfkB" evidence="4">
    <location>
        <begin position="3"/>
        <end position="313"/>
    </location>
</feature>
<evidence type="ECO:0000256" key="2">
    <source>
        <dbReference type="ARBA" id="ARBA00022679"/>
    </source>
</evidence>
<evidence type="ECO:0000313" key="6">
    <source>
        <dbReference type="Proteomes" id="UP000783390"/>
    </source>
</evidence>
<comment type="caution">
    <text evidence="5">The sequence shown here is derived from an EMBL/GenBank/DDBJ whole genome shotgun (WGS) entry which is preliminary data.</text>
</comment>
<proteinExistence type="inferred from homology"/>
<name>A0ABS4F1S5_9CLOT</name>
<dbReference type="CDD" id="cd01166">
    <property type="entry name" value="KdgK"/>
    <property type="match status" value="1"/>
</dbReference>